<dbReference type="InterPro" id="IPR029063">
    <property type="entry name" value="SAM-dependent_MTases_sf"/>
</dbReference>
<gene>
    <name evidence="2" type="ORF">KTA_21940</name>
</gene>
<dbReference type="EMBL" id="AP019377">
    <property type="protein sequence ID" value="BBH93995.1"/>
    <property type="molecule type" value="Genomic_DNA"/>
</dbReference>
<sequence length="266" mass="29212">MSISYVLVGENSGVFTVKRSQATLFQGQAGEQWQQWIASGCDYIESCAAGLYGGQALGQQELLVMGCGHGQLCIELARRGAIIVGLEESPAALAQAQRQAQEHALGQVITYVQGTVERLPFATGSFSMAVSWQAQGQVKDWRAAIAEIARVLAPGGLLVFVTLNRTWLARLLLSPMGERLPLDLKAGSSVRWRDLIRPRELAFLLTAYGLQPGEIRGLRPRPRSFSSDNLAWELSRFQGLFYLGQAVRLPPRRFLRPADQHAGPPR</sequence>
<dbReference type="InterPro" id="IPR013216">
    <property type="entry name" value="Methyltransf_11"/>
</dbReference>
<accession>A0A455T5S4</accession>
<feature type="domain" description="Methyltransferase type 11" evidence="1">
    <location>
        <begin position="64"/>
        <end position="160"/>
    </location>
</feature>
<reference evidence="2" key="1">
    <citation type="submission" date="2018-12" db="EMBL/GenBank/DDBJ databases">
        <title>Novel natural products biosynthetic potential of the class Ktedonobacteria.</title>
        <authorList>
            <person name="Zheng Y."/>
            <person name="Saitou A."/>
            <person name="Wang C.M."/>
            <person name="Toyoda A."/>
            <person name="Minakuchi Y."/>
            <person name="Sekiguchi Y."/>
            <person name="Ueda K."/>
            <person name="Takano H."/>
            <person name="Sakai Y."/>
            <person name="Yokota A."/>
            <person name="Yabe S."/>
        </authorList>
    </citation>
    <scope>NUCLEOTIDE SEQUENCE</scope>
    <source>
        <strain evidence="2">A3-2</strain>
    </source>
</reference>
<dbReference type="Gene3D" id="3.40.50.150">
    <property type="entry name" value="Vaccinia Virus protein VP39"/>
    <property type="match status" value="1"/>
</dbReference>
<dbReference type="PANTHER" id="PTHR43591">
    <property type="entry name" value="METHYLTRANSFERASE"/>
    <property type="match status" value="1"/>
</dbReference>
<proteinExistence type="predicted"/>
<dbReference type="AlphaFoldDB" id="A0A455T5S4"/>
<evidence type="ECO:0000313" key="2">
    <source>
        <dbReference type="EMBL" id="BBH93995.1"/>
    </source>
</evidence>
<name>A0A455T5S4_9CHLR</name>
<dbReference type="Pfam" id="PF08241">
    <property type="entry name" value="Methyltransf_11"/>
    <property type="match status" value="1"/>
</dbReference>
<dbReference type="PANTHER" id="PTHR43591:SF24">
    <property type="entry name" value="2-METHOXY-6-POLYPRENYL-1,4-BENZOQUINOL METHYLASE, MITOCHONDRIAL"/>
    <property type="match status" value="1"/>
</dbReference>
<dbReference type="CDD" id="cd02440">
    <property type="entry name" value="AdoMet_MTases"/>
    <property type="match status" value="1"/>
</dbReference>
<dbReference type="GO" id="GO:0008757">
    <property type="term" value="F:S-adenosylmethionine-dependent methyltransferase activity"/>
    <property type="evidence" value="ECO:0007669"/>
    <property type="project" value="InterPro"/>
</dbReference>
<organism evidence="2">
    <name type="scientific">Thermogemmatispora argillosa</name>
    <dbReference type="NCBI Taxonomy" id="2045280"/>
    <lineage>
        <taxon>Bacteria</taxon>
        <taxon>Bacillati</taxon>
        <taxon>Chloroflexota</taxon>
        <taxon>Ktedonobacteria</taxon>
        <taxon>Thermogemmatisporales</taxon>
        <taxon>Thermogemmatisporaceae</taxon>
        <taxon>Thermogemmatispora</taxon>
    </lineage>
</organism>
<evidence type="ECO:0000259" key="1">
    <source>
        <dbReference type="Pfam" id="PF08241"/>
    </source>
</evidence>
<dbReference type="SUPFAM" id="SSF53335">
    <property type="entry name" value="S-adenosyl-L-methionine-dependent methyltransferases"/>
    <property type="match status" value="1"/>
</dbReference>
<protein>
    <recommendedName>
        <fullName evidence="1">Methyltransferase type 11 domain-containing protein</fullName>
    </recommendedName>
</protein>